<dbReference type="Proteomes" id="UP000194350">
    <property type="component" value="Unassembled WGS sequence"/>
</dbReference>
<comment type="caution">
    <text evidence="1">The sequence shown here is derived from an EMBL/GenBank/DDBJ whole genome shotgun (WGS) entry which is preliminary data.</text>
</comment>
<keyword evidence="2" id="KW-1185">Reference proteome</keyword>
<sequence length="99" mass="11069">MPGRFVKAFVMGNKNDVMDARAIWLAVQQPGKSVAVKTEEQQAVLAMHKIRHQMVKYRTAQINGLHGLLLEFGETVRKGRAALDKAMSAVLGRLEKRLL</sequence>
<proteinExistence type="predicted"/>
<dbReference type="PANTHER" id="PTHR33055">
    <property type="entry name" value="TRANSPOSASE FOR INSERTION SEQUENCE ELEMENT IS1111A"/>
    <property type="match status" value="1"/>
</dbReference>
<dbReference type="InterPro" id="IPR047650">
    <property type="entry name" value="Transpos_IS110"/>
</dbReference>
<organism evidence="1 2">
    <name type="scientific">Xenorhabdus vietnamensis</name>
    <dbReference type="NCBI Taxonomy" id="351656"/>
    <lineage>
        <taxon>Bacteria</taxon>
        <taxon>Pseudomonadati</taxon>
        <taxon>Pseudomonadota</taxon>
        <taxon>Gammaproteobacteria</taxon>
        <taxon>Enterobacterales</taxon>
        <taxon>Morganellaceae</taxon>
        <taxon>Xenorhabdus</taxon>
    </lineage>
</organism>
<evidence type="ECO:0000313" key="2">
    <source>
        <dbReference type="Proteomes" id="UP000194350"/>
    </source>
</evidence>
<dbReference type="PANTHER" id="PTHR33055:SF3">
    <property type="entry name" value="PUTATIVE TRANSPOSASE FOR IS117-RELATED"/>
    <property type="match status" value="1"/>
</dbReference>
<dbReference type="STRING" id="351656.Xvie_03724"/>
<dbReference type="EMBL" id="MUBJ01000031">
    <property type="protein sequence ID" value="OTA14442.1"/>
    <property type="molecule type" value="Genomic_DNA"/>
</dbReference>
<dbReference type="AlphaFoldDB" id="A0A1Y2S950"/>
<evidence type="ECO:0000313" key="1">
    <source>
        <dbReference type="EMBL" id="OTA14442.1"/>
    </source>
</evidence>
<name>A0A1Y2S950_9GAMM</name>
<gene>
    <name evidence="1" type="ORF">Xvie_03724</name>
</gene>
<accession>A0A1Y2S950</accession>
<protein>
    <submittedName>
        <fullName evidence="1">Transposase</fullName>
    </submittedName>
</protein>
<reference evidence="1 2" key="1">
    <citation type="submission" date="2016-10" db="EMBL/GenBank/DDBJ databases">
        <title>Systematic genetic and metabolomic analysis of Xenorhabdus and Photorhabdus spp., highlights the requirements for a dual symbiotic and pathogenic life style.</title>
        <authorList>
            <person name="Tobias N.J."/>
            <person name="Wolff H."/>
            <person name="Djahanschiri B."/>
            <person name="Pidot S.J."/>
            <person name="Stinear T.P."/>
            <person name="Ebersberger I."/>
            <person name="Bode H.B."/>
        </authorList>
    </citation>
    <scope>NUCLEOTIDE SEQUENCE [LARGE SCALE GENOMIC DNA]</scope>
    <source>
        <strain evidence="1 2">DSM 22392</strain>
    </source>
</reference>